<dbReference type="SUPFAM" id="SSF53098">
    <property type="entry name" value="Ribonuclease H-like"/>
    <property type="match status" value="1"/>
</dbReference>
<evidence type="ECO:0000256" key="7">
    <source>
        <dbReference type="SAM" id="MobiDB-lite"/>
    </source>
</evidence>
<dbReference type="PANTHER" id="PTHR37984:SF5">
    <property type="entry name" value="PROTEIN NYNRIN-LIKE"/>
    <property type="match status" value="1"/>
</dbReference>
<dbReference type="InterPro" id="IPR036397">
    <property type="entry name" value="RNaseH_sf"/>
</dbReference>
<dbReference type="CDD" id="cd09274">
    <property type="entry name" value="RNase_HI_RT_Ty3"/>
    <property type="match status" value="1"/>
</dbReference>
<dbReference type="Gene3D" id="3.10.10.10">
    <property type="entry name" value="HIV Type 1 Reverse Transcriptase, subunit A, domain 1"/>
    <property type="match status" value="1"/>
</dbReference>
<dbReference type="InterPro" id="IPR001584">
    <property type="entry name" value="Integrase_cat-core"/>
</dbReference>
<dbReference type="Pfam" id="PF17917">
    <property type="entry name" value="RT_RNaseH"/>
    <property type="match status" value="1"/>
</dbReference>
<keyword evidence="6" id="KW-0695">RNA-directed DNA polymerase</keyword>
<dbReference type="InterPro" id="IPR041373">
    <property type="entry name" value="RT_RNaseH"/>
</dbReference>
<keyword evidence="5" id="KW-0378">Hydrolase</keyword>
<keyword evidence="10" id="KW-1185">Reference proteome</keyword>
<dbReference type="Gene3D" id="3.30.70.270">
    <property type="match status" value="3"/>
</dbReference>
<evidence type="ECO:0000256" key="3">
    <source>
        <dbReference type="ARBA" id="ARBA00022722"/>
    </source>
</evidence>
<evidence type="ECO:0000256" key="1">
    <source>
        <dbReference type="ARBA" id="ARBA00022679"/>
    </source>
</evidence>
<feature type="domain" description="Integrase catalytic" evidence="8">
    <location>
        <begin position="442"/>
        <end position="603"/>
    </location>
</feature>
<dbReference type="GeneID" id="25336601"/>
<dbReference type="GO" id="GO:0003676">
    <property type="term" value="F:nucleic acid binding"/>
    <property type="evidence" value="ECO:0007669"/>
    <property type="project" value="InterPro"/>
</dbReference>
<feature type="compositionally biased region" description="Polar residues" evidence="7">
    <location>
        <begin position="318"/>
        <end position="332"/>
    </location>
</feature>
<evidence type="ECO:0000256" key="4">
    <source>
        <dbReference type="ARBA" id="ARBA00022759"/>
    </source>
</evidence>
<dbReference type="OrthoDB" id="2013610at2759"/>
<evidence type="ECO:0000256" key="6">
    <source>
        <dbReference type="ARBA" id="ARBA00022918"/>
    </source>
</evidence>
<dbReference type="RefSeq" id="XP_013333536.1">
    <property type="nucleotide sequence ID" value="XM_013478082.1"/>
</dbReference>
<dbReference type="GO" id="GO:0003964">
    <property type="term" value="F:RNA-directed DNA polymerase activity"/>
    <property type="evidence" value="ECO:0007669"/>
    <property type="project" value="UniProtKB-KW"/>
</dbReference>
<proteinExistence type="predicted"/>
<organism evidence="9 10">
    <name type="scientific">Eimeria maxima</name>
    <name type="common">Coccidian parasite</name>
    <dbReference type="NCBI Taxonomy" id="5804"/>
    <lineage>
        <taxon>Eukaryota</taxon>
        <taxon>Sar</taxon>
        <taxon>Alveolata</taxon>
        <taxon>Apicomplexa</taxon>
        <taxon>Conoidasida</taxon>
        <taxon>Coccidia</taxon>
        <taxon>Eucoccidiorida</taxon>
        <taxon>Eimeriorina</taxon>
        <taxon>Eimeriidae</taxon>
        <taxon>Eimeria</taxon>
    </lineage>
</organism>
<dbReference type="InterPro" id="IPR043502">
    <property type="entry name" value="DNA/RNA_pol_sf"/>
</dbReference>
<dbReference type="PROSITE" id="PS50994">
    <property type="entry name" value="INTEGRASE"/>
    <property type="match status" value="1"/>
</dbReference>
<evidence type="ECO:0000313" key="10">
    <source>
        <dbReference type="Proteomes" id="UP000030763"/>
    </source>
</evidence>
<dbReference type="InterPro" id="IPR012337">
    <property type="entry name" value="RNaseH-like_sf"/>
</dbReference>
<dbReference type="InterPro" id="IPR050951">
    <property type="entry name" value="Retrovirus_Pol_polyprotein"/>
</dbReference>
<dbReference type="GO" id="GO:0016787">
    <property type="term" value="F:hydrolase activity"/>
    <property type="evidence" value="ECO:0007669"/>
    <property type="project" value="UniProtKB-KW"/>
</dbReference>
<dbReference type="EMBL" id="HG719159">
    <property type="protein sequence ID" value="CDJ56886.1"/>
    <property type="molecule type" value="Genomic_DNA"/>
</dbReference>
<dbReference type="PANTHER" id="PTHR37984">
    <property type="entry name" value="PROTEIN CBG26694"/>
    <property type="match status" value="1"/>
</dbReference>
<dbReference type="GO" id="GO:0004519">
    <property type="term" value="F:endonuclease activity"/>
    <property type="evidence" value="ECO:0007669"/>
    <property type="project" value="UniProtKB-KW"/>
</dbReference>
<gene>
    <name evidence="9" type="ORF">EMWEY_00026150</name>
</gene>
<dbReference type="SUPFAM" id="SSF56672">
    <property type="entry name" value="DNA/RNA polymerases"/>
    <property type="match status" value="1"/>
</dbReference>
<keyword evidence="1" id="KW-0808">Transferase</keyword>
<reference evidence="9" key="2">
    <citation type="submission" date="2013-10" db="EMBL/GenBank/DDBJ databases">
        <authorList>
            <person name="Aslett M."/>
        </authorList>
    </citation>
    <scope>NUCLEOTIDE SEQUENCE [LARGE SCALE GENOMIC DNA]</scope>
    <source>
        <strain evidence="9">Weybridge</strain>
    </source>
</reference>
<evidence type="ECO:0000256" key="5">
    <source>
        <dbReference type="ARBA" id="ARBA00022801"/>
    </source>
</evidence>
<keyword evidence="4" id="KW-0255">Endonuclease</keyword>
<feature type="region of interest" description="Disordered" evidence="7">
    <location>
        <begin position="305"/>
        <end position="399"/>
    </location>
</feature>
<evidence type="ECO:0000256" key="2">
    <source>
        <dbReference type="ARBA" id="ARBA00022695"/>
    </source>
</evidence>
<dbReference type="GO" id="GO:0015074">
    <property type="term" value="P:DNA integration"/>
    <property type="evidence" value="ECO:0007669"/>
    <property type="project" value="InterPro"/>
</dbReference>
<dbReference type="AlphaFoldDB" id="U6LYQ1"/>
<dbReference type="OMA" id="WIAFDEM"/>
<protein>
    <recommendedName>
        <fullName evidence="8">Integrase catalytic domain-containing protein</fullName>
    </recommendedName>
</protein>
<name>U6LYQ1_EIMMA</name>
<keyword evidence="2" id="KW-0548">Nucleotidyltransferase</keyword>
<sequence>MVVNYREINALTVAPDFPLPPIATILEMLGGAKYFSSLDLESGYHQIRMAREDSSDIPGNATLLKQVLSIQQKNYFFPKFSKCEFAKKELTYLGYTVSAEGIKPAADKVAAVQQWPEVLQNVTQVRQFLGTVKYCRMFMGADCPRVARPLLELTRKWVHFKWTEAHTQAVQQLKRKLTDYVTLQIPDTTKPFDLYTDASGFALGAVLEQEGKPFGFLSQTVNAAQQKYSIYDQELLALVTALDKWSHLLRAAKVMAYTDHQALTHLQQLKASKPLRGRTARWLDFLAEFPELTISYLPGTRNQVEDALSRNPGGPTTKAPSSIDTPQVSSVSLAPAEVPLTPHRETRRRRNDYRQLAGIRARTRQQRRSEKPTEAPLDTQQQHDRPQQQTCATHKPNSPTHALDWAGAYSKCSVFREAYTAAAKTPGETVHVEIHQRRYGFCYQHPYLRICQNGIWLICVPQLPEFLTHILYQFYDHVGDKGQAHVAPSSAADTVALLADRLIRYHGFPETLVSDRDPRFTSEIWEALCSRFNIRAELSPRYHPQTDGQTERVNRTLEEMLRRYIQTDEKEWEHLLPALELAYNTTPHSSTELSPFEVMIGENPLTAADLDIVGTLPPTLSPPMTKLFQRLCDRAQAHILQAKWRQKYYADTRRRPMEYKVGDRVWISSRHQR</sequence>
<dbReference type="Gene3D" id="3.30.420.10">
    <property type="entry name" value="Ribonuclease H-like superfamily/Ribonuclease H"/>
    <property type="match status" value="1"/>
</dbReference>
<evidence type="ECO:0000313" key="9">
    <source>
        <dbReference type="EMBL" id="CDJ56886.1"/>
    </source>
</evidence>
<accession>U6LYQ1</accession>
<reference evidence="9" key="1">
    <citation type="submission" date="2013-10" db="EMBL/GenBank/DDBJ databases">
        <title>Genomic analysis of the causative agents of coccidiosis in chickens.</title>
        <authorList>
            <person name="Reid A.J."/>
            <person name="Blake D."/>
            <person name="Billington K."/>
            <person name="Browne H."/>
            <person name="Dunn M."/>
            <person name="Hung S."/>
            <person name="Kawahara F."/>
            <person name="Miranda-Saavedra D."/>
            <person name="Mourier T."/>
            <person name="Nagra H."/>
            <person name="Otto T.D."/>
            <person name="Rawlings N."/>
            <person name="Sanchez A."/>
            <person name="Sanders M."/>
            <person name="Subramaniam C."/>
            <person name="Tay Y."/>
            <person name="Dear P."/>
            <person name="Doerig C."/>
            <person name="Gruber A."/>
            <person name="Parkinson J."/>
            <person name="Shirley M."/>
            <person name="Wan K.L."/>
            <person name="Berriman M."/>
            <person name="Tomley F."/>
            <person name="Pain A."/>
        </authorList>
    </citation>
    <scope>NUCLEOTIDE SEQUENCE [LARGE SCALE GENOMIC DNA]</scope>
    <source>
        <strain evidence="9">Weybridge</strain>
    </source>
</reference>
<dbReference type="VEuPathDB" id="ToxoDB:EMWEY_00026150"/>
<dbReference type="InterPro" id="IPR043128">
    <property type="entry name" value="Rev_trsase/Diguanyl_cyclase"/>
</dbReference>
<feature type="compositionally biased region" description="Polar residues" evidence="7">
    <location>
        <begin position="390"/>
        <end position="399"/>
    </location>
</feature>
<dbReference type="Proteomes" id="UP000030763">
    <property type="component" value="Unassembled WGS sequence"/>
</dbReference>
<evidence type="ECO:0000259" key="8">
    <source>
        <dbReference type="PROSITE" id="PS50994"/>
    </source>
</evidence>
<keyword evidence="3" id="KW-0540">Nuclease</keyword>